<evidence type="ECO:0000313" key="3">
    <source>
        <dbReference type="Proteomes" id="UP000232638"/>
    </source>
</evidence>
<dbReference type="Pfam" id="PF05685">
    <property type="entry name" value="Uma2"/>
    <property type="match status" value="1"/>
</dbReference>
<dbReference type="PANTHER" id="PTHR36558">
    <property type="entry name" value="GLR1098 PROTEIN"/>
    <property type="match status" value="1"/>
</dbReference>
<dbReference type="KEGG" id="tsy:THSYN_17185"/>
<dbReference type="AlphaFoldDB" id="A0A2K8UAE6"/>
<dbReference type="RefSeq" id="WP_100920233.1">
    <property type="nucleotide sequence ID" value="NZ_CP020370.1"/>
</dbReference>
<reference evidence="2 3" key="1">
    <citation type="submission" date="2017-03" db="EMBL/GenBank/DDBJ databases">
        <title>Complete genome sequence of Candidatus 'Thiodictyon syntrophicum' sp. nov. strain Cad16T, a photolithoautotroph purple sulfur bacterium isolated from an alpine meromictic lake.</title>
        <authorList>
            <person name="Luedin S.M."/>
            <person name="Pothier J.F."/>
            <person name="Danza F."/>
            <person name="Storelli N."/>
            <person name="Wittwer M."/>
            <person name="Tonolla M."/>
        </authorList>
    </citation>
    <scope>NUCLEOTIDE SEQUENCE [LARGE SCALE GENOMIC DNA]</scope>
    <source>
        <strain evidence="2 3">Cad16T</strain>
    </source>
</reference>
<feature type="domain" description="Putative restriction endonuclease" evidence="1">
    <location>
        <begin position="23"/>
        <end position="75"/>
    </location>
</feature>
<dbReference type="PANTHER" id="PTHR36558:SF1">
    <property type="entry name" value="RESTRICTION ENDONUCLEASE DOMAIN-CONTAINING PROTEIN-RELATED"/>
    <property type="match status" value="1"/>
</dbReference>
<name>A0A2K8UAE6_9GAMM</name>
<proteinExistence type="predicted"/>
<keyword evidence="3" id="KW-1185">Reference proteome</keyword>
<sequence>MSLQPKSILTFDDWLAGERAALESRSEYRDGEVFAMTGALEQHNAVVTNISGQLWMQMKGRPCRVYANDMKVRIRSANAGTLSVAEIYDKVDLEHA</sequence>
<dbReference type="Proteomes" id="UP000232638">
    <property type="component" value="Chromosome"/>
</dbReference>
<dbReference type="OrthoDB" id="26750at2"/>
<accession>A0A2K8UAE6</accession>
<dbReference type="CDD" id="cd06260">
    <property type="entry name" value="DUF820-like"/>
    <property type="match status" value="1"/>
</dbReference>
<dbReference type="InterPro" id="IPR008538">
    <property type="entry name" value="Uma2"/>
</dbReference>
<dbReference type="SUPFAM" id="SSF52980">
    <property type="entry name" value="Restriction endonuclease-like"/>
    <property type="match status" value="1"/>
</dbReference>
<dbReference type="Gene3D" id="3.90.1570.10">
    <property type="entry name" value="tt1808, chain A"/>
    <property type="match status" value="1"/>
</dbReference>
<dbReference type="EMBL" id="CP020370">
    <property type="protein sequence ID" value="AUB82507.1"/>
    <property type="molecule type" value="Genomic_DNA"/>
</dbReference>
<dbReference type="InterPro" id="IPR011335">
    <property type="entry name" value="Restrct_endonuc-II-like"/>
</dbReference>
<organism evidence="2 3">
    <name type="scientific">Candidatus Thiodictyon syntrophicum</name>
    <dbReference type="NCBI Taxonomy" id="1166950"/>
    <lineage>
        <taxon>Bacteria</taxon>
        <taxon>Pseudomonadati</taxon>
        <taxon>Pseudomonadota</taxon>
        <taxon>Gammaproteobacteria</taxon>
        <taxon>Chromatiales</taxon>
        <taxon>Chromatiaceae</taxon>
        <taxon>Thiodictyon</taxon>
    </lineage>
</organism>
<dbReference type="InterPro" id="IPR012296">
    <property type="entry name" value="Nuclease_put_TT1808"/>
</dbReference>
<evidence type="ECO:0000313" key="2">
    <source>
        <dbReference type="EMBL" id="AUB82507.1"/>
    </source>
</evidence>
<evidence type="ECO:0000259" key="1">
    <source>
        <dbReference type="Pfam" id="PF05685"/>
    </source>
</evidence>
<gene>
    <name evidence="2" type="ORF">THSYN_17185</name>
</gene>
<protein>
    <recommendedName>
        <fullName evidence="1">Putative restriction endonuclease domain-containing protein</fullName>
    </recommendedName>
</protein>